<keyword evidence="5 7" id="KW-1133">Transmembrane helix</keyword>
<comment type="subcellular location">
    <subcellularLocation>
        <location evidence="1 7">Cell membrane</location>
        <topology evidence="1 7">Multi-pass membrane protein</topology>
    </subcellularLocation>
</comment>
<dbReference type="GO" id="GO:0005886">
    <property type="term" value="C:plasma membrane"/>
    <property type="evidence" value="ECO:0007669"/>
    <property type="project" value="UniProtKB-SubCell"/>
</dbReference>
<dbReference type="Pfam" id="PF19300">
    <property type="entry name" value="BPD_transp_1_N"/>
    <property type="match status" value="1"/>
</dbReference>
<dbReference type="PANTHER" id="PTHR30465">
    <property type="entry name" value="INNER MEMBRANE ABC TRANSPORTER"/>
    <property type="match status" value="1"/>
</dbReference>
<dbReference type="RefSeq" id="WP_141610131.1">
    <property type="nucleotide sequence ID" value="NZ_VIGC02000012.1"/>
</dbReference>
<sequence length="327" mass="36623">MLQYIVQRLLLMVITLIAVSIVSFVVIELPPGDYLTAYTATLAASGDSVDQAQLEALKHRFGLDLPLYQRYFKWIWGVLHGDFGYSFGWNKPVSELIWERVGLTFLISFTALIFTWILGFVIGVYSAVRQYSIGDYIFTAFSFIGLGIPDFLLALVLLWVGYRYFDTNVGGLFSREFQTEPWSWAKFVDMLKHLWVPLIILGIGGTAGLIRVMRANLLDELRKPYVETARAKGVSETKLLLKYPVRIALNPFVSTAGWALPGLINGATIISIVLSLPTTGPLLLNALLVQDMYLAASFILILSALTVIGTLLSDIMLAWLDPRIRYQ</sequence>
<dbReference type="AlphaFoldDB" id="A0A540VFP2"/>
<protein>
    <submittedName>
        <fullName evidence="9">ABC transporter permease</fullName>
    </submittedName>
</protein>
<dbReference type="InParanoid" id="A0A540VFP2"/>
<feature type="transmembrane region" description="Helical" evidence="7">
    <location>
        <begin position="194"/>
        <end position="213"/>
    </location>
</feature>
<evidence type="ECO:0000256" key="2">
    <source>
        <dbReference type="ARBA" id="ARBA00022448"/>
    </source>
</evidence>
<feature type="transmembrane region" description="Helical" evidence="7">
    <location>
        <begin position="247"/>
        <end position="274"/>
    </location>
</feature>
<comment type="similarity">
    <text evidence="7">Belongs to the binding-protein-dependent transport system permease family.</text>
</comment>
<proteinExistence type="inferred from homology"/>
<dbReference type="Pfam" id="PF00528">
    <property type="entry name" value="BPD_transp_1"/>
    <property type="match status" value="1"/>
</dbReference>
<dbReference type="Gene3D" id="1.10.3720.10">
    <property type="entry name" value="MetI-like"/>
    <property type="match status" value="1"/>
</dbReference>
<dbReference type="PROSITE" id="PS50928">
    <property type="entry name" value="ABC_TM1"/>
    <property type="match status" value="1"/>
</dbReference>
<name>A0A540VFP2_9CHLR</name>
<dbReference type="PANTHER" id="PTHR30465:SF43">
    <property type="entry name" value="OLIGOPEPTIDE ABC TRANSPORTER, PERMEASE PROTEIN"/>
    <property type="match status" value="1"/>
</dbReference>
<dbReference type="Proteomes" id="UP000317371">
    <property type="component" value="Unassembled WGS sequence"/>
</dbReference>
<dbReference type="OrthoDB" id="9772184at2"/>
<feature type="transmembrane region" description="Helical" evidence="7">
    <location>
        <begin position="294"/>
        <end position="320"/>
    </location>
</feature>
<feature type="domain" description="ABC transmembrane type-1" evidence="8">
    <location>
        <begin position="101"/>
        <end position="311"/>
    </location>
</feature>
<evidence type="ECO:0000313" key="9">
    <source>
        <dbReference type="EMBL" id="TQE95596.1"/>
    </source>
</evidence>
<comment type="caution">
    <text evidence="9">The sequence shown here is derived from an EMBL/GenBank/DDBJ whole genome shotgun (WGS) entry which is preliminary data.</text>
</comment>
<feature type="transmembrane region" description="Helical" evidence="7">
    <location>
        <begin position="137"/>
        <end position="162"/>
    </location>
</feature>
<evidence type="ECO:0000313" key="10">
    <source>
        <dbReference type="Proteomes" id="UP000317371"/>
    </source>
</evidence>
<gene>
    <name evidence="9" type="ORF">FKZ61_10725</name>
</gene>
<evidence type="ECO:0000259" key="8">
    <source>
        <dbReference type="PROSITE" id="PS50928"/>
    </source>
</evidence>
<feature type="transmembrane region" description="Helical" evidence="7">
    <location>
        <begin position="9"/>
        <end position="27"/>
    </location>
</feature>
<dbReference type="CDD" id="cd06261">
    <property type="entry name" value="TM_PBP2"/>
    <property type="match status" value="1"/>
</dbReference>
<evidence type="ECO:0000256" key="6">
    <source>
        <dbReference type="ARBA" id="ARBA00023136"/>
    </source>
</evidence>
<dbReference type="SUPFAM" id="SSF161098">
    <property type="entry name" value="MetI-like"/>
    <property type="match status" value="1"/>
</dbReference>
<keyword evidence="10" id="KW-1185">Reference proteome</keyword>
<dbReference type="InterPro" id="IPR035906">
    <property type="entry name" value="MetI-like_sf"/>
</dbReference>
<reference evidence="9 10" key="1">
    <citation type="submission" date="2019-06" db="EMBL/GenBank/DDBJ databases">
        <title>Genome sequence of Litorilinea aerophila BAA-2444.</title>
        <authorList>
            <person name="Maclea K.S."/>
            <person name="Maurais E.G."/>
            <person name="Iannazzi L.C."/>
        </authorList>
    </citation>
    <scope>NUCLEOTIDE SEQUENCE [LARGE SCALE GENOMIC DNA]</scope>
    <source>
        <strain evidence="9 10">ATCC BAA-2444</strain>
    </source>
</reference>
<dbReference type="EMBL" id="VIGC01000012">
    <property type="protein sequence ID" value="TQE95596.1"/>
    <property type="molecule type" value="Genomic_DNA"/>
</dbReference>
<evidence type="ECO:0000256" key="1">
    <source>
        <dbReference type="ARBA" id="ARBA00004651"/>
    </source>
</evidence>
<dbReference type="GO" id="GO:0055085">
    <property type="term" value="P:transmembrane transport"/>
    <property type="evidence" value="ECO:0007669"/>
    <property type="project" value="InterPro"/>
</dbReference>
<organism evidence="9 10">
    <name type="scientific">Litorilinea aerophila</name>
    <dbReference type="NCBI Taxonomy" id="1204385"/>
    <lineage>
        <taxon>Bacteria</taxon>
        <taxon>Bacillati</taxon>
        <taxon>Chloroflexota</taxon>
        <taxon>Caldilineae</taxon>
        <taxon>Caldilineales</taxon>
        <taxon>Caldilineaceae</taxon>
        <taxon>Litorilinea</taxon>
    </lineage>
</organism>
<evidence type="ECO:0000256" key="7">
    <source>
        <dbReference type="RuleBase" id="RU363032"/>
    </source>
</evidence>
<evidence type="ECO:0000256" key="5">
    <source>
        <dbReference type="ARBA" id="ARBA00022989"/>
    </source>
</evidence>
<keyword evidence="3" id="KW-1003">Cell membrane</keyword>
<accession>A0A540VFP2</accession>
<evidence type="ECO:0000256" key="3">
    <source>
        <dbReference type="ARBA" id="ARBA00022475"/>
    </source>
</evidence>
<keyword evidence="6 7" id="KW-0472">Membrane</keyword>
<keyword evidence="4 7" id="KW-0812">Transmembrane</keyword>
<dbReference type="InterPro" id="IPR000515">
    <property type="entry name" value="MetI-like"/>
</dbReference>
<dbReference type="InterPro" id="IPR045621">
    <property type="entry name" value="BPD_transp_1_N"/>
</dbReference>
<feature type="transmembrane region" description="Helical" evidence="7">
    <location>
        <begin position="101"/>
        <end position="125"/>
    </location>
</feature>
<evidence type="ECO:0000256" key="4">
    <source>
        <dbReference type="ARBA" id="ARBA00022692"/>
    </source>
</evidence>
<keyword evidence="2 7" id="KW-0813">Transport</keyword>